<dbReference type="SUPFAM" id="SSF82689">
    <property type="entry name" value="Mechanosensitive channel protein MscS (YggB), C-terminal domain"/>
    <property type="match status" value="1"/>
</dbReference>
<keyword evidence="5 8" id="KW-1133">Transmembrane helix</keyword>
<dbReference type="FunFam" id="1.10.287.1260:FF:000005">
    <property type="entry name" value="Mechanosensitive ion channel family protein"/>
    <property type="match status" value="1"/>
</dbReference>
<sequence>MNILESMWQQFSRRFVDKLTSEELWDNVFEASIRITLIILLAWVVVQVGRFIIRKVFRFRANLPGNYSERRRKTIERLLQSIISYVVYFSAIMASLSAIGINIAGLLAGAGIAGLAIGFGAQSLVKDVITGFFIIFEDQFGVGDYIQVGGREGTVMEIGLRTTKVKGNFGEMHIIPNGAITDVINYSLSNSIANVDFTLGYTADIEKAERLVRHYLETLPAKNDNIVTVPTLLGVQNMGVGEMTWRISVETLPLQHYGVARMIRKDLITLFEDNHIDLPYAKMMVYDQNTMNRKGGSE</sequence>
<feature type="domain" description="Mechanosensitive ion channel transmembrane helices 2/3" evidence="10">
    <location>
        <begin position="82"/>
        <end position="122"/>
    </location>
</feature>
<evidence type="ECO:0000256" key="4">
    <source>
        <dbReference type="ARBA" id="ARBA00022692"/>
    </source>
</evidence>
<dbReference type="GO" id="GO:0005886">
    <property type="term" value="C:plasma membrane"/>
    <property type="evidence" value="ECO:0007669"/>
    <property type="project" value="UniProtKB-SubCell"/>
</dbReference>
<dbReference type="InterPro" id="IPR011066">
    <property type="entry name" value="MscS_channel_C_sf"/>
</dbReference>
<feature type="domain" description="Mechanosensitive ion channel MscS" evidence="9">
    <location>
        <begin position="124"/>
        <end position="187"/>
    </location>
</feature>
<keyword evidence="3" id="KW-1003">Cell membrane</keyword>
<gene>
    <name evidence="11" type="primary">ykuT</name>
    <name evidence="11" type="ORF">BN1050_00017</name>
</gene>
<dbReference type="AlphaFoldDB" id="A0A078LZ78"/>
<dbReference type="FunFam" id="2.30.30.60:FF:000001">
    <property type="entry name" value="MscS Mechanosensitive ion channel"/>
    <property type="match status" value="1"/>
</dbReference>
<name>A0A078LZ78_9BACL</name>
<evidence type="ECO:0000256" key="7">
    <source>
        <dbReference type="ARBA" id="ARBA00059688"/>
    </source>
</evidence>
<dbReference type="GO" id="GO:0008381">
    <property type="term" value="F:mechanosensitive monoatomic ion channel activity"/>
    <property type="evidence" value="ECO:0007669"/>
    <property type="project" value="InterPro"/>
</dbReference>
<evidence type="ECO:0000256" key="5">
    <source>
        <dbReference type="ARBA" id="ARBA00022989"/>
    </source>
</evidence>
<evidence type="ECO:0000313" key="11">
    <source>
        <dbReference type="EMBL" id="CDZ99270.1"/>
    </source>
</evidence>
<evidence type="ECO:0000256" key="3">
    <source>
        <dbReference type="ARBA" id="ARBA00022475"/>
    </source>
</evidence>
<evidence type="ECO:0000256" key="6">
    <source>
        <dbReference type="ARBA" id="ARBA00023136"/>
    </source>
</evidence>
<dbReference type="Gene3D" id="1.10.287.1260">
    <property type="match status" value="1"/>
</dbReference>
<comment type="similarity">
    <text evidence="2">Belongs to the MscS (TC 1.A.23) family.</text>
</comment>
<dbReference type="InterPro" id="IPR010920">
    <property type="entry name" value="LSM_dom_sf"/>
</dbReference>
<feature type="transmembrane region" description="Helical" evidence="8">
    <location>
        <begin position="74"/>
        <end position="93"/>
    </location>
</feature>
<dbReference type="PANTHER" id="PTHR30460">
    <property type="entry name" value="MODERATE CONDUCTANCE MECHANOSENSITIVE CHANNEL YBIO"/>
    <property type="match status" value="1"/>
</dbReference>
<dbReference type="InterPro" id="IPR006685">
    <property type="entry name" value="MscS_channel_2nd"/>
</dbReference>
<dbReference type="Pfam" id="PF21088">
    <property type="entry name" value="MS_channel_1st"/>
    <property type="match status" value="1"/>
</dbReference>
<dbReference type="Gene3D" id="2.30.30.60">
    <property type="match status" value="1"/>
</dbReference>
<keyword evidence="4 8" id="KW-0812">Transmembrane</keyword>
<evidence type="ECO:0000256" key="2">
    <source>
        <dbReference type="ARBA" id="ARBA00008017"/>
    </source>
</evidence>
<organism evidence="11">
    <name type="scientific">Metalysinibacillus saudimassiliensis</name>
    <dbReference type="NCBI Taxonomy" id="1461583"/>
    <lineage>
        <taxon>Bacteria</taxon>
        <taxon>Bacillati</taxon>
        <taxon>Bacillota</taxon>
        <taxon>Bacilli</taxon>
        <taxon>Bacillales</taxon>
        <taxon>Caryophanaceae</taxon>
        <taxon>Metalysinibacillus</taxon>
    </lineage>
</organism>
<dbReference type="HOGENOM" id="CLU_037945_8_2_9"/>
<evidence type="ECO:0000256" key="1">
    <source>
        <dbReference type="ARBA" id="ARBA00004651"/>
    </source>
</evidence>
<dbReference type="InterPro" id="IPR023408">
    <property type="entry name" value="MscS_beta-dom_sf"/>
</dbReference>
<accession>A0A078LZ78</accession>
<comment type="subcellular location">
    <subcellularLocation>
        <location evidence="1">Cell membrane</location>
        <topology evidence="1">Multi-pass membrane protein</topology>
    </subcellularLocation>
</comment>
<comment type="function">
    <text evidence="7">May play a role in resistance to osmotic downshock.</text>
</comment>
<dbReference type="InterPro" id="IPR045276">
    <property type="entry name" value="YbiO_bact"/>
</dbReference>
<dbReference type="EMBL" id="LN483073">
    <property type="protein sequence ID" value="CDZ99270.1"/>
    <property type="molecule type" value="Genomic_DNA"/>
</dbReference>
<dbReference type="SUPFAM" id="SSF82861">
    <property type="entry name" value="Mechanosensitive channel protein MscS (YggB), transmembrane region"/>
    <property type="match status" value="1"/>
</dbReference>
<dbReference type="Pfam" id="PF00924">
    <property type="entry name" value="MS_channel_2nd"/>
    <property type="match status" value="1"/>
</dbReference>
<dbReference type="PANTHER" id="PTHR30460:SF0">
    <property type="entry name" value="MODERATE CONDUCTANCE MECHANOSENSITIVE CHANNEL YBIO"/>
    <property type="match status" value="1"/>
</dbReference>
<proteinExistence type="inferred from homology"/>
<reference evidence="11" key="1">
    <citation type="submission" date="2014-07" db="EMBL/GenBank/DDBJ databases">
        <authorList>
            <person name="Urmite Genomes Urmite Genomes"/>
        </authorList>
    </citation>
    <scope>NUCLEOTIDE SEQUENCE</scope>
    <source>
        <strain evidence="11">13S34_air</strain>
    </source>
</reference>
<feature type="transmembrane region" description="Helical" evidence="8">
    <location>
        <begin position="99"/>
        <end position="119"/>
    </location>
</feature>
<dbReference type="InterPro" id="IPR011014">
    <property type="entry name" value="MscS_channel_TM-2"/>
</dbReference>
<evidence type="ECO:0000256" key="8">
    <source>
        <dbReference type="SAM" id="Phobius"/>
    </source>
</evidence>
<dbReference type="InterPro" id="IPR049142">
    <property type="entry name" value="MS_channel_1st"/>
</dbReference>
<keyword evidence="6 8" id="KW-0472">Membrane</keyword>
<dbReference type="SUPFAM" id="SSF50182">
    <property type="entry name" value="Sm-like ribonucleoproteins"/>
    <property type="match status" value="1"/>
</dbReference>
<protein>
    <submittedName>
        <fullName evidence="11">Putative MscS family protein YkuT</fullName>
    </submittedName>
</protein>
<evidence type="ECO:0000259" key="9">
    <source>
        <dbReference type="Pfam" id="PF00924"/>
    </source>
</evidence>
<evidence type="ECO:0000259" key="10">
    <source>
        <dbReference type="Pfam" id="PF21088"/>
    </source>
</evidence>
<dbReference type="PATRIC" id="fig|1461583.4.peg.17"/>
<feature type="transmembrane region" description="Helical" evidence="8">
    <location>
        <begin position="31"/>
        <end position="53"/>
    </location>
</feature>
<dbReference type="Gene3D" id="3.30.70.100">
    <property type="match status" value="1"/>
</dbReference>